<evidence type="ECO:0000256" key="1">
    <source>
        <dbReference type="SAM" id="Phobius"/>
    </source>
</evidence>
<dbReference type="EMBL" id="JAFFZE010000012">
    <property type="protein sequence ID" value="MCT2584406.1"/>
    <property type="molecule type" value="Genomic_DNA"/>
</dbReference>
<feature type="transmembrane region" description="Helical" evidence="1">
    <location>
        <begin position="105"/>
        <end position="126"/>
    </location>
</feature>
<sequence>MTPSDTRPGLRDRLYPVVTAGLLIAGVWLLLAPFLWNYDATGAGSSALWNDLTIGVAVVLIGLTRFVGAINQVYTSFVGVLLGAWTTIAPFALRYRLTPEYPTATLNDVLVGVLVTALALIGLATAGSDR</sequence>
<dbReference type="Pfam" id="PF03779">
    <property type="entry name" value="SPW"/>
    <property type="match status" value="1"/>
</dbReference>
<dbReference type="RefSeq" id="WP_260191808.1">
    <property type="nucleotide sequence ID" value="NZ_JAFFZE010000012.1"/>
</dbReference>
<evidence type="ECO:0000313" key="3">
    <source>
        <dbReference type="EMBL" id="MCT2584406.1"/>
    </source>
</evidence>
<protein>
    <submittedName>
        <fullName evidence="3">SPW repeat protein</fullName>
    </submittedName>
</protein>
<keyword evidence="1" id="KW-0812">Transmembrane</keyword>
<keyword evidence="4" id="KW-1185">Reference proteome</keyword>
<proteinExistence type="predicted"/>
<comment type="caution">
    <text evidence="3">The sequence shown here is derived from an EMBL/GenBank/DDBJ whole genome shotgun (WGS) entry which is preliminary data.</text>
</comment>
<reference evidence="3 4" key="1">
    <citation type="submission" date="2021-02" db="EMBL/GenBank/DDBJ databases">
        <title>Actinophytocola xerophila sp. nov., isolated from soil of cotton cropping field.</title>
        <authorList>
            <person name="Huang R."/>
            <person name="Chen X."/>
            <person name="Ge X."/>
            <person name="Liu W."/>
        </authorList>
    </citation>
    <scope>NUCLEOTIDE SEQUENCE [LARGE SCALE GENOMIC DNA]</scope>
    <source>
        <strain evidence="3 4">S1-96</strain>
    </source>
</reference>
<evidence type="ECO:0000313" key="4">
    <source>
        <dbReference type="Proteomes" id="UP001156441"/>
    </source>
</evidence>
<name>A0ABT2J967_9PSEU</name>
<feature type="domain" description="SPW repeat-containing integral membrane" evidence="2">
    <location>
        <begin position="22"/>
        <end position="120"/>
    </location>
</feature>
<accession>A0ABT2J967</accession>
<gene>
    <name evidence="3" type="ORF">JT362_14870</name>
</gene>
<dbReference type="InterPro" id="IPR005530">
    <property type="entry name" value="SPW"/>
</dbReference>
<dbReference type="Proteomes" id="UP001156441">
    <property type="component" value="Unassembled WGS sequence"/>
</dbReference>
<feature type="transmembrane region" description="Helical" evidence="1">
    <location>
        <begin position="14"/>
        <end position="36"/>
    </location>
</feature>
<keyword evidence="1" id="KW-0472">Membrane</keyword>
<keyword evidence="1" id="KW-1133">Transmembrane helix</keyword>
<evidence type="ECO:0000259" key="2">
    <source>
        <dbReference type="Pfam" id="PF03779"/>
    </source>
</evidence>
<feature type="transmembrane region" description="Helical" evidence="1">
    <location>
        <begin position="48"/>
        <end position="67"/>
    </location>
</feature>
<organism evidence="3 4">
    <name type="scientific">Actinophytocola gossypii</name>
    <dbReference type="NCBI Taxonomy" id="2812003"/>
    <lineage>
        <taxon>Bacteria</taxon>
        <taxon>Bacillati</taxon>
        <taxon>Actinomycetota</taxon>
        <taxon>Actinomycetes</taxon>
        <taxon>Pseudonocardiales</taxon>
        <taxon>Pseudonocardiaceae</taxon>
    </lineage>
</organism>
<feature type="transmembrane region" description="Helical" evidence="1">
    <location>
        <begin position="73"/>
        <end position="93"/>
    </location>
</feature>